<dbReference type="InterPro" id="IPR011249">
    <property type="entry name" value="Metalloenz_LuxS/M16"/>
</dbReference>
<feature type="domain" description="Peptidase M16 C-terminal" evidence="5">
    <location>
        <begin position="188"/>
        <end position="363"/>
    </location>
</feature>
<dbReference type="GO" id="GO:0046872">
    <property type="term" value="F:metal ion binding"/>
    <property type="evidence" value="ECO:0007669"/>
    <property type="project" value="InterPro"/>
</dbReference>
<evidence type="ECO:0000259" key="4">
    <source>
        <dbReference type="Pfam" id="PF00675"/>
    </source>
</evidence>
<dbReference type="PANTHER" id="PTHR11851:SF49">
    <property type="entry name" value="MITOCHONDRIAL-PROCESSING PEPTIDASE SUBUNIT ALPHA"/>
    <property type="match status" value="1"/>
</dbReference>
<evidence type="ECO:0000313" key="7">
    <source>
        <dbReference type="Proteomes" id="UP000192602"/>
    </source>
</evidence>
<dbReference type="InterPro" id="IPR007863">
    <property type="entry name" value="Peptidase_M16_C"/>
</dbReference>
<organism evidence="6 7">
    <name type="scientific">Nitratiruptor tergarcus DSM 16512</name>
    <dbReference type="NCBI Taxonomy" id="1069081"/>
    <lineage>
        <taxon>Bacteria</taxon>
        <taxon>Pseudomonadati</taxon>
        <taxon>Campylobacterota</taxon>
        <taxon>Epsilonproteobacteria</taxon>
        <taxon>Nautiliales</taxon>
        <taxon>Nitratiruptoraceae</taxon>
        <taxon>Nitratiruptor</taxon>
    </lineage>
</organism>
<reference evidence="7" key="1">
    <citation type="submission" date="2017-04" db="EMBL/GenBank/DDBJ databases">
        <authorList>
            <person name="Varghese N."/>
            <person name="Submissions S."/>
        </authorList>
    </citation>
    <scope>NUCLEOTIDE SEQUENCE [LARGE SCALE GENOMIC DNA]</scope>
    <source>
        <strain evidence="7">DSM 16512</strain>
    </source>
</reference>
<sequence>MRIALFILILLGGLMASSLPKHYETTLKNGLKVVVIPMRNGSGVISTDIFYRVGSRNEVMGKSGIAHMLEHLNFKSTKHLKAGEFDEIVKSFGGVDNASTGFDYTHYFIKSSAKNLDKSLWLFAELMENLKLDDKEFQTEREVVAEERRWRTDNNPTGYLYFRLFNNTFIYHPYHWTPIGFMQDILHWTIDDIRKFHKTYYQPKNAILVVAGDIDQNEVFALAKKHFEHIKNCCDIPKVHQVEPPQDGAKRIEINRDSEVEMIAIAFHIPNFQSSDQVALSAISELLSSGKSSWLYQTLVDEKKLVNQIYAYNIETIDPGIFLFLAVANPGIKAETIEKELWAQIEKLKKGQIQQEELAKIKINTKADFIFSLENSSNLAGIFGDYYAKGDIEPLLHYEENIDKLQIKDLQEAAKKYFTRKNSTTVILRKEIGNLPTSKE</sequence>
<dbReference type="OrthoDB" id="9811314at2"/>
<evidence type="ECO:0000256" key="1">
    <source>
        <dbReference type="ARBA" id="ARBA00001947"/>
    </source>
</evidence>
<dbReference type="PANTHER" id="PTHR11851">
    <property type="entry name" value="METALLOPROTEASE"/>
    <property type="match status" value="1"/>
</dbReference>
<dbReference type="Gene3D" id="3.30.830.10">
    <property type="entry name" value="Metalloenzyme, LuxS/M16 peptidase-like"/>
    <property type="match status" value="2"/>
</dbReference>
<evidence type="ECO:0000259" key="5">
    <source>
        <dbReference type="Pfam" id="PF05193"/>
    </source>
</evidence>
<dbReference type="InterPro" id="IPR011765">
    <property type="entry name" value="Pept_M16_N"/>
</dbReference>
<dbReference type="PROSITE" id="PS00143">
    <property type="entry name" value="INSULINASE"/>
    <property type="match status" value="1"/>
</dbReference>
<dbReference type="InterPro" id="IPR050361">
    <property type="entry name" value="MPP/UQCRC_Complex"/>
</dbReference>
<dbReference type="Pfam" id="PF00675">
    <property type="entry name" value="Peptidase_M16"/>
    <property type="match status" value="1"/>
</dbReference>
<evidence type="ECO:0000256" key="2">
    <source>
        <dbReference type="ARBA" id="ARBA00007261"/>
    </source>
</evidence>
<comment type="cofactor">
    <cofactor evidence="1">
        <name>Zn(2+)</name>
        <dbReference type="ChEBI" id="CHEBI:29105"/>
    </cofactor>
</comment>
<dbReference type="GO" id="GO:0004222">
    <property type="term" value="F:metalloendopeptidase activity"/>
    <property type="evidence" value="ECO:0007669"/>
    <property type="project" value="InterPro"/>
</dbReference>
<proteinExistence type="inferred from homology"/>
<dbReference type="STRING" id="1069081.SAMN05660197_1711"/>
<protein>
    <submittedName>
        <fullName evidence="6">Predicted Zn-dependent peptidase</fullName>
    </submittedName>
</protein>
<gene>
    <name evidence="6" type="ORF">SAMN05660197_1711</name>
</gene>
<evidence type="ECO:0000313" key="6">
    <source>
        <dbReference type="EMBL" id="SMC09889.1"/>
    </source>
</evidence>
<feature type="domain" description="Peptidase M16 N-terminal" evidence="4">
    <location>
        <begin position="50"/>
        <end position="149"/>
    </location>
</feature>
<dbReference type="Proteomes" id="UP000192602">
    <property type="component" value="Unassembled WGS sequence"/>
</dbReference>
<dbReference type="Pfam" id="PF05193">
    <property type="entry name" value="Peptidase_M16_C"/>
    <property type="match status" value="1"/>
</dbReference>
<keyword evidence="7" id="KW-1185">Reference proteome</keyword>
<evidence type="ECO:0000256" key="3">
    <source>
        <dbReference type="RuleBase" id="RU004447"/>
    </source>
</evidence>
<dbReference type="AlphaFoldDB" id="A0A1W1WUM8"/>
<dbReference type="SUPFAM" id="SSF63411">
    <property type="entry name" value="LuxS/MPP-like metallohydrolase"/>
    <property type="match status" value="2"/>
</dbReference>
<dbReference type="EMBL" id="FWWZ01000001">
    <property type="protein sequence ID" value="SMC09889.1"/>
    <property type="molecule type" value="Genomic_DNA"/>
</dbReference>
<name>A0A1W1WUM8_9BACT</name>
<accession>A0A1W1WUM8</accession>
<dbReference type="InterPro" id="IPR001431">
    <property type="entry name" value="Pept_M16_Zn_BS"/>
</dbReference>
<comment type="similarity">
    <text evidence="2 3">Belongs to the peptidase M16 family.</text>
</comment>
<dbReference type="GO" id="GO:0006508">
    <property type="term" value="P:proteolysis"/>
    <property type="evidence" value="ECO:0007669"/>
    <property type="project" value="InterPro"/>
</dbReference>